<dbReference type="AlphaFoldDB" id="A0A6N2R1P0"/>
<proteinExistence type="inferred from homology"/>
<keyword evidence="10 14" id="KW-0456">Lyase</keyword>
<evidence type="ECO:0000256" key="8">
    <source>
        <dbReference type="ARBA" id="ARBA00023004"/>
    </source>
</evidence>
<keyword evidence="8" id="KW-0408">Iron</keyword>
<dbReference type="EMBL" id="CACRSL010000003">
    <property type="protein sequence ID" value="VYS74656.1"/>
    <property type="molecule type" value="Genomic_DNA"/>
</dbReference>
<dbReference type="Pfam" id="PF03313">
    <property type="entry name" value="SDH_alpha"/>
    <property type="match status" value="1"/>
</dbReference>
<evidence type="ECO:0000259" key="13">
    <source>
        <dbReference type="Pfam" id="PF03313"/>
    </source>
</evidence>
<protein>
    <recommendedName>
        <fullName evidence="4">L-serine ammonia-lyase</fullName>
        <ecNumber evidence="4">4.3.1.17</ecNumber>
    </recommendedName>
    <alternativeName>
        <fullName evidence="11">L-serine deaminase</fullName>
    </alternativeName>
</protein>
<evidence type="ECO:0000256" key="5">
    <source>
        <dbReference type="ARBA" id="ARBA00022432"/>
    </source>
</evidence>
<evidence type="ECO:0000256" key="10">
    <source>
        <dbReference type="ARBA" id="ARBA00023239"/>
    </source>
</evidence>
<keyword evidence="6" id="KW-0004">4Fe-4S</keyword>
<dbReference type="GO" id="GO:0003941">
    <property type="term" value="F:L-serine ammonia-lyase activity"/>
    <property type="evidence" value="ECO:0007669"/>
    <property type="project" value="UniProtKB-EC"/>
</dbReference>
<dbReference type="InterPro" id="IPR051318">
    <property type="entry name" value="Fe-S_L-Ser"/>
</dbReference>
<dbReference type="EC" id="4.3.1.17" evidence="4"/>
<dbReference type="SUPFAM" id="SSF143548">
    <property type="entry name" value="Serine metabolism enzymes domain"/>
    <property type="match status" value="1"/>
</dbReference>
<comment type="similarity">
    <text evidence="3">Belongs to the iron-sulfur dependent L-serine dehydratase family.</text>
</comment>
<dbReference type="InterPro" id="IPR029009">
    <property type="entry name" value="ASB_dom_sf"/>
</dbReference>
<sequence length="527" mass="55908">MSLGLFDVVGPIMHGPSSNHTAGANRIGYLARQIMGGAPRQLTFGFHPIFMGMFPGHRTHIAMLAGCLGLREYDEACNLSKQLADKEGITLACRPIEGEEVDRNTMRITGRVDGVDWLLNGISVGGGNIVFDQVNGVKTDIDGNCYLTLLLFRPGTDCAVLQEAIRAGRKDLFHLYFGSDKKEVLLIAETRDAVSQDELAGWIDLGGRENLILSRRVEPLYPFADKGDAPQLFTTFEEWMDLCKGRPLIDTVYAYEEQRSHRTRQEILEEALRSVRVIQKSMVQGIQGNNQLIGGLCTGSDGKAMADYAKSGRTLLGETFSMAIARALSMAEISASAGLLVAVPTSGSAGTLPGVLFTVAQQLHKDETALAESFLVAAAVGMVVGNTCSFSGSIGGCQAEIGIGAGMAAGGAVWLAGGSPEAVAHGAALAIKNTLGLICDPPASPVEVPCIKRNAMGVSVAMMAAEMSLAGIRSVMPPDDVVAALKDTQERLPTELRGACVGGLAAAPYAKVLQAKWQEKLDSLREL</sequence>
<keyword evidence="9" id="KW-0411">Iron-sulfur</keyword>
<evidence type="ECO:0000256" key="12">
    <source>
        <dbReference type="ARBA" id="ARBA00049406"/>
    </source>
</evidence>
<comment type="cofactor">
    <cofactor evidence="1">
        <name>[4Fe-4S] cluster</name>
        <dbReference type="ChEBI" id="CHEBI:49883"/>
    </cofactor>
</comment>
<organism evidence="14">
    <name type="scientific">uncultured Anaerotruncus sp</name>
    <dbReference type="NCBI Taxonomy" id="905011"/>
    <lineage>
        <taxon>Bacteria</taxon>
        <taxon>Bacillati</taxon>
        <taxon>Bacillota</taxon>
        <taxon>Clostridia</taxon>
        <taxon>Eubacteriales</taxon>
        <taxon>Oscillospiraceae</taxon>
        <taxon>Anaerotruncus</taxon>
        <taxon>environmental samples</taxon>
    </lineage>
</organism>
<accession>A0A6N2R1P0</accession>
<feature type="domain" description="Serine dehydratase-like alpha subunit" evidence="13">
    <location>
        <begin position="247"/>
        <end position="505"/>
    </location>
</feature>
<evidence type="ECO:0000256" key="4">
    <source>
        <dbReference type="ARBA" id="ARBA00012093"/>
    </source>
</evidence>
<name>A0A6N2R1P0_9FIRM</name>
<dbReference type="PANTHER" id="PTHR30182:SF1">
    <property type="entry name" value="L-SERINE DEHYDRATASE 1"/>
    <property type="match status" value="1"/>
</dbReference>
<evidence type="ECO:0000256" key="1">
    <source>
        <dbReference type="ARBA" id="ARBA00001966"/>
    </source>
</evidence>
<evidence type="ECO:0000313" key="14">
    <source>
        <dbReference type="EMBL" id="VYS74656.1"/>
    </source>
</evidence>
<keyword evidence="5" id="KW-0312">Gluconeogenesis</keyword>
<dbReference type="GO" id="GO:0051539">
    <property type="term" value="F:4 iron, 4 sulfur cluster binding"/>
    <property type="evidence" value="ECO:0007669"/>
    <property type="project" value="UniProtKB-KW"/>
</dbReference>
<evidence type="ECO:0000256" key="2">
    <source>
        <dbReference type="ARBA" id="ARBA00004742"/>
    </source>
</evidence>
<dbReference type="PANTHER" id="PTHR30182">
    <property type="entry name" value="L-SERINE DEHYDRATASE"/>
    <property type="match status" value="1"/>
</dbReference>
<evidence type="ECO:0000256" key="3">
    <source>
        <dbReference type="ARBA" id="ARBA00008636"/>
    </source>
</evidence>
<evidence type="ECO:0000256" key="11">
    <source>
        <dbReference type="ARBA" id="ARBA00041766"/>
    </source>
</evidence>
<evidence type="ECO:0000256" key="6">
    <source>
        <dbReference type="ARBA" id="ARBA00022485"/>
    </source>
</evidence>
<evidence type="ECO:0000256" key="7">
    <source>
        <dbReference type="ARBA" id="ARBA00022723"/>
    </source>
</evidence>
<evidence type="ECO:0000256" key="9">
    <source>
        <dbReference type="ARBA" id="ARBA00023014"/>
    </source>
</evidence>
<gene>
    <name evidence="14" type="primary">sdhA_1</name>
    <name evidence="14" type="ORF">AULFYP135_00153</name>
</gene>
<dbReference type="GO" id="GO:0046872">
    <property type="term" value="F:metal ion binding"/>
    <property type="evidence" value="ECO:0007669"/>
    <property type="project" value="UniProtKB-KW"/>
</dbReference>
<reference evidence="14" key="1">
    <citation type="submission" date="2019-11" db="EMBL/GenBank/DDBJ databases">
        <authorList>
            <person name="Feng L."/>
        </authorList>
    </citation>
    <scope>NUCLEOTIDE SEQUENCE</scope>
    <source>
        <strain evidence="14">AundefinedLFYP135</strain>
    </source>
</reference>
<dbReference type="GO" id="GO:0006094">
    <property type="term" value="P:gluconeogenesis"/>
    <property type="evidence" value="ECO:0007669"/>
    <property type="project" value="UniProtKB-KW"/>
</dbReference>
<comment type="pathway">
    <text evidence="2">Carbohydrate biosynthesis; gluconeogenesis.</text>
</comment>
<dbReference type="InterPro" id="IPR005130">
    <property type="entry name" value="Ser_deHydtase-like_asu"/>
</dbReference>
<comment type="catalytic activity">
    <reaction evidence="12">
        <text>L-serine = pyruvate + NH4(+)</text>
        <dbReference type="Rhea" id="RHEA:19169"/>
        <dbReference type="ChEBI" id="CHEBI:15361"/>
        <dbReference type="ChEBI" id="CHEBI:28938"/>
        <dbReference type="ChEBI" id="CHEBI:33384"/>
        <dbReference type="EC" id="4.3.1.17"/>
    </reaction>
</comment>
<keyword evidence="7" id="KW-0479">Metal-binding</keyword>